<evidence type="ECO:0000256" key="1">
    <source>
        <dbReference type="SAM" id="Phobius"/>
    </source>
</evidence>
<dbReference type="Proteomes" id="UP000316545">
    <property type="component" value="Unassembled WGS sequence"/>
</dbReference>
<keyword evidence="1" id="KW-0472">Membrane</keyword>
<protein>
    <recommendedName>
        <fullName evidence="4">HAMP domain-containing protein</fullName>
    </recommendedName>
</protein>
<comment type="caution">
    <text evidence="2">The sequence shown here is derived from an EMBL/GenBank/DDBJ whole genome shotgun (WGS) entry which is preliminary data.</text>
</comment>
<gene>
    <name evidence="2" type="ORF">FBZ88_105238</name>
</gene>
<organism evidence="2 3">
    <name type="scientific">Nitrospirillum amazonense</name>
    <dbReference type="NCBI Taxonomy" id="28077"/>
    <lineage>
        <taxon>Bacteria</taxon>
        <taxon>Pseudomonadati</taxon>
        <taxon>Pseudomonadota</taxon>
        <taxon>Alphaproteobacteria</taxon>
        <taxon>Rhodospirillales</taxon>
        <taxon>Azospirillaceae</taxon>
        <taxon>Nitrospirillum</taxon>
    </lineage>
</organism>
<name>A0A560G3R9_9PROT</name>
<keyword evidence="3" id="KW-1185">Reference proteome</keyword>
<keyword evidence="1" id="KW-0812">Transmembrane</keyword>
<sequence length="265" mass="27399">MRVKVQFLLPVIGVAALGGVLVAAGQVGQDRAARVAQSLDQARTTLVQATDVRAISRAVQRDALNTLLEPAADRGTFVERASVRLTEMGLLVAGLRDRAADAAFLAPQAQALTEMTAMVTAVRGGDEAGALTRLRTTVGPLDAQAAGLAQAFIDTQGQVLDGLAADAGHLQAQTSRLAAWGGVLGTAAAMMMSALFLLALLRRPLARWAGAGNDDLRAVMAAAARGDELGDWARALVALRDQAKQRGGRPVRAARAKVSPAVLAA</sequence>
<dbReference type="AlphaFoldDB" id="A0A560G3R9"/>
<accession>A0A560G3R9</accession>
<proteinExistence type="predicted"/>
<evidence type="ECO:0000313" key="3">
    <source>
        <dbReference type="Proteomes" id="UP000316545"/>
    </source>
</evidence>
<evidence type="ECO:0000313" key="2">
    <source>
        <dbReference type="EMBL" id="TWB28519.1"/>
    </source>
</evidence>
<reference evidence="2 3" key="1">
    <citation type="submission" date="2019-06" db="EMBL/GenBank/DDBJ databases">
        <title>Genomic Encyclopedia of Type Strains, Phase IV (KMG-V): Genome sequencing to study the core and pangenomes of soil and plant-associated prokaryotes.</title>
        <authorList>
            <person name="Whitman W."/>
        </authorList>
    </citation>
    <scope>NUCLEOTIDE SEQUENCE [LARGE SCALE GENOMIC DNA]</scope>
    <source>
        <strain evidence="2 3">BR 11865</strain>
    </source>
</reference>
<evidence type="ECO:0008006" key="4">
    <source>
        <dbReference type="Google" id="ProtNLM"/>
    </source>
</evidence>
<dbReference type="RefSeq" id="WP_145616613.1">
    <property type="nucleotide sequence ID" value="NZ_VITO01000005.1"/>
</dbReference>
<dbReference type="EMBL" id="VITO01000005">
    <property type="protein sequence ID" value="TWB28519.1"/>
    <property type="molecule type" value="Genomic_DNA"/>
</dbReference>
<feature type="transmembrane region" description="Helical" evidence="1">
    <location>
        <begin position="177"/>
        <end position="201"/>
    </location>
</feature>
<keyword evidence="1" id="KW-1133">Transmembrane helix</keyword>